<feature type="domain" description="Aldehyde dehydrogenase" evidence="2">
    <location>
        <begin position="8"/>
        <end position="89"/>
    </location>
</feature>
<feature type="non-terminal residue" evidence="3">
    <location>
        <position position="1"/>
    </location>
</feature>
<reference evidence="3" key="1">
    <citation type="journal article" date="2022" name="IScience">
        <title>Evolution of zygomycete secretomes and the origins of terrestrial fungal ecologies.</title>
        <authorList>
            <person name="Chang Y."/>
            <person name="Wang Y."/>
            <person name="Mondo S."/>
            <person name="Ahrendt S."/>
            <person name="Andreopoulos W."/>
            <person name="Barry K."/>
            <person name="Beard J."/>
            <person name="Benny G.L."/>
            <person name="Blankenship S."/>
            <person name="Bonito G."/>
            <person name="Cuomo C."/>
            <person name="Desiro A."/>
            <person name="Gervers K.A."/>
            <person name="Hundley H."/>
            <person name="Kuo A."/>
            <person name="LaButti K."/>
            <person name="Lang B.F."/>
            <person name="Lipzen A."/>
            <person name="O'Donnell K."/>
            <person name="Pangilinan J."/>
            <person name="Reynolds N."/>
            <person name="Sandor L."/>
            <person name="Smith M.E."/>
            <person name="Tsang A."/>
            <person name="Grigoriev I.V."/>
            <person name="Stajich J.E."/>
            <person name="Spatafora J.W."/>
        </authorList>
    </citation>
    <scope>NUCLEOTIDE SEQUENCE</scope>
    <source>
        <strain evidence="3">RSA 2281</strain>
    </source>
</reference>
<sequence>CAISKLKDVDDVDDVVAQTNDTTYGLAPTSHISNITSAITIPNALKAGSVWVNCYNVVAENSPFDGYNQSGFGRESGDYFSQNYTRDKDIKINNTVTVLNYFYKSRYF</sequence>
<name>A0AAD5PLA5_9FUNG</name>
<dbReference type="Proteomes" id="UP001209540">
    <property type="component" value="Unassembled WGS sequence"/>
</dbReference>
<dbReference type="Gene3D" id="3.40.605.10">
    <property type="entry name" value="Aldehyde Dehydrogenase, Chain A, domain 1"/>
    <property type="match status" value="1"/>
</dbReference>
<protein>
    <submittedName>
        <fullName evidence="3">Aldehyde dehydrogenase family-domain-containing protein</fullName>
    </submittedName>
</protein>
<dbReference type="EMBL" id="JAIXMP010000001">
    <property type="protein sequence ID" value="KAI9278848.1"/>
    <property type="molecule type" value="Genomic_DNA"/>
</dbReference>
<dbReference type="AlphaFoldDB" id="A0AAD5PLA5"/>
<dbReference type="Pfam" id="PF00171">
    <property type="entry name" value="Aldedh"/>
    <property type="match status" value="1"/>
</dbReference>
<gene>
    <name evidence="3" type="ORF">BDA99DRAFT_428396</name>
</gene>
<reference evidence="3" key="2">
    <citation type="submission" date="2023-02" db="EMBL/GenBank/DDBJ databases">
        <authorList>
            <consortium name="DOE Joint Genome Institute"/>
            <person name="Mondo S.J."/>
            <person name="Chang Y."/>
            <person name="Wang Y."/>
            <person name="Ahrendt S."/>
            <person name="Andreopoulos W."/>
            <person name="Barry K."/>
            <person name="Beard J."/>
            <person name="Benny G.L."/>
            <person name="Blankenship S."/>
            <person name="Bonito G."/>
            <person name="Cuomo C."/>
            <person name="Desiro A."/>
            <person name="Gervers K.A."/>
            <person name="Hundley H."/>
            <person name="Kuo A."/>
            <person name="LaButti K."/>
            <person name="Lang B.F."/>
            <person name="Lipzen A."/>
            <person name="O'Donnell K."/>
            <person name="Pangilinan J."/>
            <person name="Reynolds N."/>
            <person name="Sandor L."/>
            <person name="Smith M.W."/>
            <person name="Tsang A."/>
            <person name="Grigoriev I.V."/>
            <person name="Stajich J.E."/>
            <person name="Spatafora J.W."/>
        </authorList>
    </citation>
    <scope>NUCLEOTIDE SEQUENCE</scope>
    <source>
        <strain evidence="3">RSA 2281</strain>
    </source>
</reference>
<dbReference type="InterPro" id="IPR015590">
    <property type="entry name" value="Aldehyde_DH_dom"/>
</dbReference>
<evidence type="ECO:0000313" key="3">
    <source>
        <dbReference type="EMBL" id="KAI9278848.1"/>
    </source>
</evidence>
<dbReference type="Gene3D" id="3.40.309.10">
    <property type="entry name" value="Aldehyde Dehydrogenase, Chain A, domain 2"/>
    <property type="match status" value="1"/>
</dbReference>
<accession>A0AAD5PLA5</accession>
<organism evidence="3 4">
    <name type="scientific">Phascolomyces articulosus</name>
    <dbReference type="NCBI Taxonomy" id="60185"/>
    <lineage>
        <taxon>Eukaryota</taxon>
        <taxon>Fungi</taxon>
        <taxon>Fungi incertae sedis</taxon>
        <taxon>Mucoromycota</taxon>
        <taxon>Mucoromycotina</taxon>
        <taxon>Mucoromycetes</taxon>
        <taxon>Mucorales</taxon>
        <taxon>Lichtheimiaceae</taxon>
        <taxon>Phascolomyces</taxon>
    </lineage>
</organism>
<dbReference type="SUPFAM" id="SSF53720">
    <property type="entry name" value="ALDH-like"/>
    <property type="match status" value="1"/>
</dbReference>
<proteinExistence type="inferred from homology"/>
<comment type="caution">
    <text evidence="3">The sequence shown here is derived from an EMBL/GenBank/DDBJ whole genome shotgun (WGS) entry which is preliminary data.</text>
</comment>
<dbReference type="InterPro" id="IPR016163">
    <property type="entry name" value="Ald_DH_C"/>
</dbReference>
<evidence type="ECO:0000256" key="1">
    <source>
        <dbReference type="ARBA" id="ARBA00009986"/>
    </source>
</evidence>
<dbReference type="InterPro" id="IPR016161">
    <property type="entry name" value="Ald_DH/histidinol_DH"/>
</dbReference>
<keyword evidence="4" id="KW-1185">Reference proteome</keyword>
<dbReference type="GO" id="GO:0016620">
    <property type="term" value="F:oxidoreductase activity, acting on the aldehyde or oxo group of donors, NAD or NADP as acceptor"/>
    <property type="evidence" value="ECO:0007669"/>
    <property type="project" value="InterPro"/>
</dbReference>
<dbReference type="InterPro" id="IPR016162">
    <property type="entry name" value="Ald_DH_N"/>
</dbReference>
<dbReference type="PANTHER" id="PTHR11699">
    <property type="entry name" value="ALDEHYDE DEHYDROGENASE-RELATED"/>
    <property type="match status" value="1"/>
</dbReference>
<evidence type="ECO:0000259" key="2">
    <source>
        <dbReference type="Pfam" id="PF00171"/>
    </source>
</evidence>
<comment type="similarity">
    <text evidence="1">Belongs to the aldehyde dehydrogenase family.</text>
</comment>
<evidence type="ECO:0000313" key="4">
    <source>
        <dbReference type="Proteomes" id="UP001209540"/>
    </source>
</evidence>